<feature type="domain" description="Kinesin motor" evidence="6">
    <location>
        <begin position="2"/>
        <end position="48"/>
    </location>
</feature>
<dbReference type="GO" id="GO:0007018">
    <property type="term" value="P:microtubule-based movement"/>
    <property type="evidence" value="ECO:0007669"/>
    <property type="project" value="InterPro"/>
</dbReference>
<evidence type="ECO:0000256" key="4">
    <source>
        <dbReference type="ARBA" id="ARBA00023175"/>
    </source>
</evidence>
<keyword evidence="5" id="KW-0206">Cytoskeleton</keyword>
<dbReference type="PANTHER" id="PTHR47971:SF8">
    <property type="entry name" value="KINESIN-LIKE PROTEIN"/>
    <property type="match status" value="1"/>
</dbReference>
<evidence type="ECO:0000256" key="1">
    <source>
        <dbReference type="ARBA" id="ARBA00004245"/>
    </source>
</evidence>
<dbReference type="Gene3D" id="3.40.850.10">
    <property type="entry name" value="Kinesin motor domain"/>
    <property type="match status" value="1"/>
</dbReference>
<evidence type="ECO:0000256" key="5">
    <source>
        <dbReference type="ARBA" id="ARBA00023212"/>
    </source>
</evidence>
<dbReference type="GO" id="GO:0003777">
    <property type="term" value="F:microtubule motor activity"/>
    <property type="evidence" value="ECO:0007669"/>
    <property type="project" value="InterPro"/>
</dbReference>
<dbReference type="SUPFAM" id="SSF52540">
    <property type="entry name" value="P-loop containing nucleoside triphosphate hydrolases"/>
    <property type="match status" value="1"/>
</dbReference>
<evidence type="ECO:0000259" key="6">
    <source>
        <dbReference type="Pfam" id="PF00225"/>
    </source>
</evidence>
<keyword evidence="8" id="KW-1185">Reference proteome</keyword>
<evidence type="ECO:0000256" key="3">
    <source>
        <dbReference type="ARBA" id="ARBA00022701"/>
    </source>
</evidence>
<dbReference type="EMBL" id="JABFAA010000009">
    <property type="protein sequence ID" value="MBA0691100.1"/>
    <property type="molecule type" value="Genomic_DNA"/>
</dbReference>
<feature type="non-terminal residue" evidence="7">
    <location>
        <position position="1"/>
    </location>
</feature>
<gene>
    <name evidence="7" type="ORF">Goari_008747</name>
</gene>
<organism evidence="7 8">
    <name type="scientific">Gossypium aridum</name>
    <name type="common">American cotton</name>
    <name type="synonym">Erioxylum aridum</name>
    <dbReference type="NCBI Taxonomy" id="34290"/>
    <lineage>
        <taxon>Eukaryota</taxon>
        <taxon>Viridiplantae</taxon>
        <taxon>Streptophyta</taxon>
        <taxon>Embryophyta</taxon>
        <taxon>Tracheophyta</taxon>
        <taxon>Spermatophyta</taxon>
        <taxon>Magnoliopsida</taxon>
        <taxon>eudicotyledons</taxon>
        <taxon>Gunneridae</taxon>
        <taxon>Pentapetalae</taxon>
        <taxon>rosids</taxon>
        <taxon>malvids</taxon>
        <taxon>Malvales</taxon>
        <taxon>Malvaceae</taxon>
        <taxon>Malvoideae</taxon>
        <taxon>Gossypium</taxon>
    </lineage>
</organism>
<proteinExistence type="predicted"/>
<evidence type="ECO:0000313" key="8">
    <source>
        <dbReference type="Proteomes" id="UP000593577"/>
    </source>
</evidence>
<dbReference type="Pfam" id="PF00225">
    <property type="entry name" value="Kinesin"/>
    <property type="match status" value="1"/>
</dbReference>
<keyword evidence="3" id="KW-0493">Microtubule</keyword>
<accession>A0A7J8XVN3</accession>
<protein>
    <recommendedName>
        <fullName evidence="6">Kinesin motor domain-containing protein</fullName>
    </recommendedName>
</protein>
<reference evidence="7 8" key="1">
    <citation type="journal article" date="2019" name="Genome Biol. Evol.">
        <title>Insights into the evolution of the New World diploid cottons (Gossypium, subgenus Houzingenia) based on genome sequencing.</title>
        <authorList>
            <person name="Grover C.E."/>
            <person name="Arick M.A. 2nd"/>
            <person name="Thrash A."/>
            <person name="Conover J.L."/>
            <person name="Sanders W.S."/>
            <person name="Peterson D.G."/>
            <person name="Frelichowski J.E."/>
            <person name="Scheffler J.A."/>
            <person name="Scheffler B.E."/>
            <person name="Wendel J.F."/>
        </authorList>
    </citation>
    <scope>NUCLEOTIDE SEQUENCE [LARGE SCALE GENOMIC DNA]</scope>
    <source>
        <strain evidence="7">185</strain>
        <tissue evidence="7">Leaf</tissue>
    </source>
</reference>
<dbReference type="InterPro" id="IPR027417">
    <property type="entry name" value="P-loop_NTPase"/>
</dbReference>
<dbReference type="GO" id="GO:0007019">
    <property type="term" value="P:microtubule depolymerization"/>
    <property type="evidence" value="ECO:0007669"/>
    <property type="project" value="TreeGrafter"/>
</dbReference>
<keyword evidence="4" id="KW-0505">Motor protein</keyword>
<dbReference type="InterPro" id="IPR036961">
    <property type="entry name" value="Kinesin_motor_dom_sf"/>
</dbReference>
<dbReference type="InterPro" id="IPR001752">
    <property type="entry name" value="Kinesin_motor_dom"/>
</dbReference>
<dbReference type="Proteomes" id="UP000593577">
    <property type="component" value="Unassembled WGS sequence"/>
</dbReference>
<dbReference type="InterPro" id="IPR027640">
    <property type="entry name" value="Kinesin-like_fam"/>
</dbReference>
<dbReference type="GO" id="GO:0008017">
    <property type="term" value="F:microtubule binding"/>
    <property type="evidence" value="ECO:0007669"/>
    <property type="project" value="InterPro"/>
</dbReference>
<evidence type="ECO:0000313" key="7">
    <source>
        <dbReference type="EMBL" id="MBA0691100.1"/>
    </source>
</evidence>
<evidence type="ECO:0000256" key="2">
    <source>
        <dbReference type="ARBA" id="ARBA00022490"/>
    </source>
</evidence>
<feature type="non-terminal residue" evidence="7">
    <location>
        <position position="175"/>
    </location>
</feature>
<dbReference type="GO" id="GO:0005874">
    <property type="term" value="C:microtubule"/>
    <property type="evidence" value="ECO:0007669"/>
    <property type="project" value="UniProtKB-KW"/>
</dbReference>
<comment type="caution">
    <text evidence="7">The sequence shown here is derived from an EMBL/GenBank/DDBJ whole genome shotgun (WGS) entry which is preliminary data.</text>
</comment>
<sequence length="175" mass="19728">DVETIKELIEKGSATRSTGTSGANEESSHSHAILKLAIKRSVDGTESKRPRLMQILVYRSGWKWKSLLALKECIRALDNDQGHIPFRGSKLTESQRLTILMASDFKHSKSDDDLNTLLQEEEDLVNAHRKQVETMNIVKEEVNLLVEADRPGKQQDGYISRLNAIFSQKADNVVQ</sequence>
<name>A0A7J8XVN3_GOSAI</name>
<keyword evidence="2" id="KW-0963">Cytoplasm</keyword>
<dbReference type="AlphaFoldDB" id="A0A7J8XVN3"/>
<comment type="subcellular location">
    <subcellularLocation>
        <location evidence="1">Cytoplasm</location>
        <location evidence="1">Cytoskeleton</location>
    </subcellularLocation>
</comment>
<dbReference type="GO" id="GO:0005524">
    <property type="term" value="F:ATP binding"/>
    <property type="evidence" value="ECO:0007669"/>
    <property type="project" value="InterPro"/>
</dbReference>
<dbReference type="PANTHER" id="PTHR47971">
    <property type="entry name" value="KINESIN-RELATED PROTEIN 6"/>
    <property type="match status" value="1"/>
</dbReference>